<evidence type="ECO:0000313" key="2">
    <source>
        <dbReference type="Proteomes" id="UP000324222"/>
    </source>
</evidence>
<dbReference type="AlphaFoldDB" id="A0A5B7J0X7"/>
<organism evidence="1 2">
    <name type="scientific">Portunus trituberculatus</name>
    <name type="common">Swimming crab</name>
    <name type="synonym">Neptunus trituberculatus</name>
    <dbReference type="NCBI Taxonomy" id="210409"/>
    <lineage>
        <taxon>Eukaryota</taxon>
        <taxon>Metazoa</taxon>
        <taxon>Ecdysozoa</taxon>
        <taxon>Arthropoda</taxon>
        <taxon>Crustacea</taxon>
        <taxon>Multicrustacea</taxon>
        <taxon>Malacostraca</taxon>
        <taxon>Eumalacostraca</taxon>
        <taxon>Eucarida</taxon>
        <taxon>Decapoda</taxon>
        <taxon>Pleocyemata</taxon>
        <taxon>Brachyura</taxon>
        <taxon>Eubrachyura</taxon>
        <taxon>Portunoidea</taxon>
        <taxon>Portunidae</taxon>
        <taxon>Portuninae</taxon>
        <taxon>Portunus</taxon>
    </lineage>
</organism>
<keyword evidence="2" id="KW-1185">Reference proteome</keyword>
<sequence length="251" mass="27933">MTPLTCLPALSQPLILLSCSVHLSYPVHLFKYLVYLFYITSRILIIFSLLHFHKNSGLLLGASSLSTSERTMTTLSPSLCSVRFRVKGIEHTTKDESQVSCDISESEGWESEFKWVEFESKGVESESCGVECDVKGIESSFKGIVRFIVPLEEERRLIHQATPLGGHFTALLQWPSSACIPSEETYQARVGRHSVRSSCLWKNTMYPSSSDLMGHVGGEMVVEEEEEGGEVVGALEGERDLFLFGMVGLEN</sequence>
<comment type="caution">
    <text evidence="1">The sequence shown here is derived from an EMBL/GenBank/DDBJ whole genome shotgun (WGS) entry which is preliminary data.</text>
</comment>
<proteinExistence type="predicted"/>
<dbReference type="EMBL" id="VSRR010082339">
    <property type="protein sequence ID" value="MPC89832.1"/>
    <property type="molecule type" value="Genomic_DNA"/>
</dbReference>
<reference evidence="1 2" key="1">
    <citation type="submission" date="2019-05" db="EMBL/GenBank/DDBJ databases">
        <title>Another draft genome of Portunus trituberculatus and its Hox gene families provides insights of decapod evolution.</title>
        <authorList>
            <person name="Jeong J.-H."/>
            <person name="Song I."/>
            <person name="Kim S."/>
            <person name="Choi T."/>
            <person name="Kim D."/>
            <person name="Ryu S."/>
            <person name="Kim W."/>
        </authorList>
    </citation>
    <scope>NUCLEOTIDE SEQUENCE [LARGE SCALE GENOMIC DNA]</scope>
    <source>
        <tissue evidence="1">Muscle</tissue>
    </source>
</reference>
<dbReference type="Proteomes" id="UP000324222">
    <property type="component" value="Unassembled WGS sequence"/>
</dbReference>
<accession>A0A5B7J0X7</accession>
<protein>
    <submittedName>
        <fullName evidence="1">Uncharacterized protein</fullName>
    </submittedName>
</protein>
<name>A0A5B7J0X7_PORTR</name>
<evidence type="ECO:0000313" key="1">
    <source>
        <dbReference type="EMBL" id="MPC89832.1"/>
    </source>
</evidence>
<gene>
    <name evidence="1" type="ORF">E2C01_084792</name>
</gene>